<dbReference type="Proteomes" id="UP000265520">
    <property type="component" value="Unassembled WGS sequence"/>
</dbReference>
<accession>A0A392PLU4</accession>
<sequence length="72" mass="8234">MSSADGVYVFDRPTSNQVSPPFRCETVAGYTFPFVRLVLEAEEDKLRGHVRLGDAAMHLRNTLECNDNFWKQ</sequence>
<evidence type="ECO:0000313" key="2">
    <source>
        <dbReference type="Proteomes" id="UP000265520"/>
    </source>
</evidence>
<name>A0A392PLU4_9FABA</name>
<dbReference type="EMBL" id="LXQA010085545">
    <property type="protein sequence ID" value="MCI12784.1"/>
    <property type="molecule type" value="Genomic_DNA"/>
</dbReference>
<comment type="caution">
    <text evidence="1">The sequence shown here is derived from an EMBL/GenBank/DDBJ whole genome shotgun (WGS) entry which is preliminary data.</text>
</comment>
<organism evidence="1 2">
    <name type="scientific">Trifolium medium</name>
    <dbReference type="NCBI Taxonomy" id="97028"/>
    <lineage>
        <taxon>Eukaryota</taxon>
        <taxon>Viridiplantae</taxon>
        <taxon>Streptophyta</taxon>
        <taxon>Embryophyta</taxon>
        <taxon>Tracheophyta</taxon>
        <taxon>Spermatophyta</taxon>
        <taxon>Magnoliopsida</taxon>
        <taxon>eudicotyledons</taxon>
        <taxon>Gunneridae</taxon>
        <taxon>Pentapetalae</taxon>
        <taxon>rosids</taxon>
        <taxon>fabids</taxon>
        <taxon>Fabales</taxon>
        <taxon>Fabaceae</taxon>
        <taxon>Papilionoideae</taxon>
        <taxon>50 kb inversion clade</taxon>
        <taxon>NPAAA clade</taxon>
        <taxon>Hologalegina</taxon>
        <taxon>IRL clade</taxon>
        <taxon>Trifolieae</taxon>
        <taxon>Trifolium</taxon>
    </lineage>
</organism>
<evidence type="ECO:0000313" key="1">
    <source>
        <dbReference type="EMBL" id="MCI12784.1"/>
    </source>
</evidence>
<proteinExistence type="predicted"/>
<feature type="non-terminal residue" evidence="1">
    <location>
        <position position="72"/>
    </location>
</feature>
<reference evidence="1 2" key="1">
    <citation type="journal article" date="2018" name="Front. Plant Sci.">
        <title>Red Clover (Trifolium pratense) and Zigzag Clover (T. medium) - A Picture of Genomic Similarities and Differences.</title>
        <authorList>
            <person name="Dluhosova J."/>
            <person name="Istvanek J."/>
            <person name="Nedelnik J."/>
            <person name="Repkova J."/>
        </authorList>
    </citation>
    <scope>NUCLEOTIDE SEQUENCE [LARGE SCALE GENOMIC DNA]</scope>
    <source>
        <strain evidence="2">cv. 10/8</strain>
        <tissue evidence="1">Leaf</tissue>
    </source>
</reference>
<keyword evidence="2" id="KW-1185">Reference proteome</keyword>
<protein>
    <submittedName>
        <fullName evidence="1">Uncharacterized protein</fullName>
    </submittedName>
</protein>
<dbReference type="AlphaFoldDB" id="A0A392PLU4"/>